<feature type="domain" description="Alpha-amylase/4-alpha-glucanotransferase C-terminal" evidence="5">
    <location>
        <begin position="413"/>
        <end position="699"/>
    </location>
</feature>
<dbReference type="InterPro" id="IPR015178">
    <property type="entry name" value="A-amylase/a-glucTrfase_central"/>
</dbReference>
<dbReference type="SUPFAM" id="SSF88688">
    <property type="entry name" value="Families 57/38 glycoside transferase middle domain"/>
    <property type="match status" value="1"/>
</dbReference>
<dbReference type="Pfam" id="PF09094">
    <property type="entry name" value="AmyA-A_glucT_m"/>
    <property type="match status" value="1"/>
</dbReference>
<dbReference type="GO" id="GO:0003844">
    <property type="term" value="F:1,4-alpha-glucan branching enzyme activity"/>
    <property type="evidence" value="ECO:0007669"/>
    <property type="project" value="InterPro"/>
</dbReference>
<sequence length="726" mass="82182">MMPHVHLCLVLHNHQPIGNFDGVFEQAYQDSYLPFLEVFEPYEDLQISLHTSGPLMMWLAERHPEYLDRLRLLVDAGRVEIVGGPQYEPILTMLPSRDRIGQIQSYSRWLKRNLGVTPGGMWTPERVWESSLTTDVVDAGMHYTVLDDYHFKAAGLTDEDLTSYYLVEDQGRLLRVFPGSEHLRYTIPFRPAGETVSYLRQIAERHPGAVMTFGDDGEKFGTWPDTKVHVYDEGWLRSFFEALSENREWLHTITMAEAVRRAPAAGKTYLPDGSYREMTEWSLPIEAQETLEDVSHALQKSTEWPRLQNFLRGGFWRNFKTKYEETNEMYARMMDISKRLAGAEAGGRDAGVLAEVRDHLYRGQCNCPYWHGAFGGIYLPHLRNAIYQHLIAADTLLSQLDGTLSSAQASAADYDFDGQQELRLSNEHMVLWIDPAHGGRMYEWDIRGIEHNLLATLQRRPEAYHRKVLAGPGAGDGDVASIHDRIVFKQEGLDECVQYDPFARKSMMDHFFDNEATLESVMAGESLERGDFVDLPFEAKLRRGGDRVQAQMRRDGNAWGIPITLTKAVTIDQGSDTMSVVYLLENLPPGRPLHFAVEWNFAGLPAGADDRYFSDAEGNRLGQLGETVNLDEADYLSLSDRWLDVDVELKCDRPSGIWAFPVATVSQSEAGFELVHQSVCVMPHWIVQADADGRWSVRLDVRTRCGANAVAAENRMLSDALSPSPS</sequence>
<evidence type="ECO:0000256" key="1">
    <source>
        <dbReference type="ARBA" id="ARBA00006821"/>
    </source>
</evidence>
<dbReference type="GO" id="GO:0004556">
    <property type="term" value="F:alpha-amylase activity"/>
    <property type="evidence" value="ECO:0007669"/>
    <property type="project" value="UniProtKB-EC"/>
</dbReference>
<evidence type="ECO:0000256" key="2">
    <source>
        <dbReference type="ARBA" id="ARBA00023277"/>
    </source>
</evidence>
<dbReference type="GO" id="GO:0030246">
    <property type="term" value="F:carbohydrate binding"/>
    <property type="evidence" value="ECO:0007669"/>
    <property type="project" value="InterPro"/>
</dbReference>
<dbReference type="OrthoDB" id="8476at2"/>
<comment type="caution">
    <text evidence="6">The sequence shown here is derived from an EMBL/GenBank/DDBJ whole genome shotgun (WGS) entry which is preliminary data.</text>
</comment>
<feature type="domain" description="Glycoside hydrolase family 57 N-terminal" evidence="3">
    <location>
        <begin position="9"/>
        <end position="269"/>
    </location>
</feature>
<dbReference type="Pfam" id="PF09095">
    <property type="entry name" value="AmyA-gluTrfs_C"/>
    <property type="match status" value="1"/>
</dbReference>
<dbReference type="InterPro" id="IPR011013">
    <property type="entry name" value="Gal_mutarotase_sf_dom"/>
</dbReference>
<evidence type="ECO:0000259" key="3">
    <source>
        <dbReference type="Pfam" id="PF03065"/>
    </source>
</evidence>
<dbReference type="InterPro" id="IPR015179">
    <property type="entry name" value="A-amylase/a-glucTrfase_C"/>
</dbReference>
<dbReference type="PANTHER" id="PTHR41695">
    <property type="entry name" value="1,4-ALPHA-GLUCAN BRANCHING ENZYME RV3031-RELATED"/>
    <property type="match status" value="1"/>
</dbReference>
<keyword evidence="6" id="KW-0378">Hydrolase</keyword>
<evidence type="ECO:0000259" key="5">
    <source>
        <dbReference type="Pfam" id="PF09095"/>
    </source>
</evidence>
<dbReference type="PANTHER" id="PTHR41695:SF1">
    <property type="entry name" value="1,4-ALPHA-GLUCAN BRANCHING ENZYME TK1436"/>
    <property type="match status" value="1"/>
</dbReference>
<dbReference type="Pfam" id="PF03065">
    <property type="entry name" value="Glyco_hydro_57"/>
    <property type="match status" value="1"/>
</dbReference>
<dbReference type="GO" id="GO:0005576">
    <property type="term" value="C:extracellular region"/>
    <property type="evidence" value="ECO:0007669"/>
    <property type="project" value="TreeGrafter"/>
</dbReference>
<comment type="similarity">
    <text evidence="1">Belongs to the glycosyl hydrolase 57 family.</text>
</comment>
<protein>
    <submittedName>
        <fullName evidence="6">Alpha-amylase 1</fullName>
        <ecNumber evidence="6">3.2.1.1</ecNumber>
    </submittedName>
</protein>
<dbReference type="AlphaFoldDB" id="A0A5C5YK93"/>
<keyword evidence="6" id="KW-0326">Glycosidase</keyword>
<dbReference type="EMBL" id="SJPK01000001">
    <property type="protein sequence ID" value="TWT75271.1"/>
    <property type="molecule type" value="Genomic_DNA"/>
</dbReference>
<dbReference type="InterPro" id="IPR028995">
    <property type="entry name" value="Glyco_hydro_57/38_cen_sf"/>
</dbReference>
<name>A0A5C5YK93_9BACT</name>
<feature type="domain" description="Alpha-amylase/4-alpha-glucanotransferase central" evidence="4">
    <location>
        <begin position="314"/>
        <end position="397"/>
    </location>
</feature>
<dbReference type="EC" id="3.2.1.1" evidence="6"/>
<dbReference type="GO" id="GO:0030979">
    <property type="term" value="P:alpha-glucan biosynthetic process"/>
    <property type="evidence" value="ECO:0007669"/>
    <property type="project" value="InterPro"/>
</dbReference>
<dbReference type="Gene3D" id="2.70.98.10">
    <property type="match status" value="1"/>
</dbReference>
<evidence type="ECO:0000313" key="6">
    <source>
        <dbReference type="EMBL" id="TWT75271.1"/>
    </source>
</evidence>
<evidence type="ECO:0000259" key="4">
    <source>
        <dbReference type="Pfam" id="PF09094"/>
    </source>
</evidence>
<gene>
    <name evidence="6" type="primary">amyA</name>
    <name evidence="6" type="ORF">CA85_05600</name>
</gene>
<dbReference type="SUPFAM" id="SSF88713">
    <property type="entry name" value="Glycoside hydrolase/deacetylase"/>
    <property type="match status" value="1"/>
</dbReference>
<keyword evidence="7" id="KW-1185">Reference proteome</keyword>
<dbReference type="InterPro" id="IPR014718">
    <property type="entry name" value="GH-type_carb-bd"/>
</dbReference>
<dbReference type="Proteomes" id="UP000318053">
    <property type="component" value="Unassembled WGS sequence"/>
</dbReference>
<dbReference type="InterPro" id="IPR004300">
    <property type="entry name" value="Glyco_hydro_57_N"/>
</dbReference>
<dbReference type="InterPro" id="IPR011330">
    <property type="entry name" value="Glyco_hydro/deAcase_b/a-brl"/>
</dbReference>
<evidence type="ECO:0000313" key="7">
    <source>
        <dbReference type="Proteomes" id="UP000318053"/>
    </source>
</evidence>
<organism evidence="6 7">
    <name type="scientific">Allorhodopirellula solitaria</name>
    <dbReference type="NCBI Taxonomy" id="2527987"/>
    <lineage>
        <taxon>Bacteria</taxon>
        <taxon>Pseudomonadati</taxon>
        <taxon>Planctomycetota</taxon>
        <taxon>Planctomycetia</taxon>
        <taxon>Pirellulales</taxon>
        <taxon>Pirellulaceae</taxon>
        <taxon>Allorhodopirellula</taxon>
    </lineage>
</organism>
<dbReference type="RefSeq" id="WP_146389723.1">
    <property type="nucleotide sequence ID" value="NZ_SJPK01000001.1"/>
</dbReference>
<dbReference type="InterPro" id="IPR040042">
    <property type="entry name" value="Branching_enz_MT3115-like"/>
</dbReference>
<keyword evidence="2" id="KW-0119">Carbohydrate metabolism</keyword>
<proteinExistence type="inferred from homology"/>
<reference evidence="6 7" key="1">
    <citation type="submission" date="2019-02" db="EMBL/GenBank/DDBJ databases">
        <title>Deep-cultivation of Planctomycetes and their phenomic and genomic characterization uncovers novel biology.</title>
        <authorList>
            <person name="Wiegand S."/>
            <person name="Jogler M."/>
            <person name="Boedeker C."/>
            <person name="Pinto D."/>
            <person name="Vollmers J."/>
            <person name="Rivas-Marin E."/>
            <person name="Kohn T."/>
            <person name="Peeters S.H."/>
            <person name="Heuer A."/>
            <person name="Rast P."/>
            <person name="Oberbeckmann S."/>
            <person name="Bunk B."/>
            <person name="Jeske O."/>
            <person name="Meyerdierks A."/>
            <person name="Storesund J.E."/>
            <person name="Kallscheuer N."/>
            <person name="Luecker S."/>
            <person name="Lage O.M."/>
            <person name="Pohl T."/>
            <person name="Merkel B.J."/>
            <person name="Hornburger P."/>
            <person name="Mueller R.-W."/>
            <person name="Bruemmer F."/>
            <person name="Labrenz M."/>
            <person name="Spormann A.M."/>
            <person name="Op Den Camp H."/>
            <person name="Overmann J."/>
            <person name="Amann R."/>
            <person name="Jetten M.S.M."/>
            <person name="Mascher T."/>
            <person name="Medema M.H."/>
            <person name="Devos D.P."/>
            <person name="Kaster A.-K."/>
            <person name="Ovreas L."/>
            <person name="Rohde M."/>
            <person name="Galperin M.Y."/>
            <person name="Jogler C."/>
        </authorList>
    </citation>
    <scope>NUCLEOTIDE SEQUENCE [LARGE SCALE GENOMIC DNA]</scope>
    <source>
        <strain evidence="6 7">CA85</strain>
    </source>
</reference>
<dbReference type="Gene3D" id="3.20.110.20">
    <property type="match status" value="1"/>
</dbReference>
<dbReference type="CDD" id="cd10793">
    <property type="entry name" value="GH57N_TLGT_like"/>
    <property type="match status" value="1"/>
</dbReference>
<accession>A0A5C5YK93</accession>
<dbReference type="SUPFAM" id="SSF74650">
    <property type="entry name" value="Galactose mutarotase-like"/>
    <property type="match status" value="1"/>
</dbReference>